<dbReference type="PANTHER" id="PTHR23083:SF464">
    <property type="entry name" value="TETRATRICOPEPTIDE REPEAT DOMAIN 7, ISOFORM A"/>
    <property type="match status" value="1"/>
</dbReference>
<keyword evidence="2" id="KW-0677">Repeat</keyword>
<dbReference type="SMART" id="SM00028">
    <property type="entry name" value="TPR"/>
    <property type="match status" value="3"/>
</dbReference>
<organism evidence="7 8">
    <name type="scientific">Rhodonia placenta</name>
    <dbReference type="NCBI Taxonomy" id="104341"/>
    <lineage>
        <taxon>Eukaryota</taxon>
        <taxon>Fungi</taxon>
        <taxon>Dikarya</taxon>
        <taxon>Basidiomycota</taxon>
        <taxon>Agaricomycotina</taxon>
        <taxon>Agaricomycetes</taxon>
        <taxon>Polyporales</taxon>
        <taxon>Adustoporiaceae</taxon>
        <taxon>Rhodonia</taxon>
    </lineage>
</organism>
<evidence type="ECO:0000256" key="4">
    <source>
        <dbReference type="ARBA" id="ARBA00038251"/>
    </source>
</evidence>
<feature type="region of interest" description="Disordered" evidence="6">
    <location>
        <begin position="942"/>
        <end position="977"/>
    </location>
</feature>
<dbReference type="EMBL" id="JADOXO010000075">
    <property type="protein sequence ID" value="KAF9815138.1"/>
    <property type="molecule type" value="Genomic_DNA"/>
</dbReference>
<dbReference type="PROSITE" id="PS50293">
    <property type="entry name" value="TPR_REGION"/>
    <property type="match status" value="1"/>
</dbReference>
<evidence type="ECO:0008006" key="9">
    <source>
        <dbReference type="Google" id="ProtNLM"/>
    </source>
</evidence>
<dbReference type="AlphaFoldDB" id="A0A8H7P3F7"/>
<sequence length="1146" mass="126196">MAQTKDHHYWKQLRETLTGGRWDHPFPAKTPKGAALSWLELLRKFNKHCVGHTHVSELASQTQALSLLLSANSGLDANLPEPQGPLILGDECVLPEERLVEATAGYNALKSLESTGSDSIRLAVAYYAYALRRPSECLQILSQVKSLSDVQSRTAATSTPRAQSLRLRIPSGGPDGSVSSAWSGSTVSGISISSVAEISDGSTWAMTETIRSICLQGMSHETISVDAPQSAFDAYVVALPLITSVASETAPYIASQPAPAATNGVGTIDASPFGRYRELWRWIERLLRRAVILGSRLCDIKSHNVFWQMLDLYRTCSAYWPPTFRPHHRGAVAVIHLRACVLRVNASPVAHATATTHQGDSRPHRWISAARSVVQEYRTILSLSTQFPRAGERNTKVEDLVDLCVAVWEADGAVGEYAGWVIDVLWWATRLTFNSYKVFRHMTRLFYVSGDTELAKRTLRLYVQVVSKARETRFAEEENTSGATMVHDDETDTDRNWVQMLTQGARMLCRLAMAESDGSIAMDEAKEAGVMVEKAKTRLDPNEKDLVANVQLAEGIWLSTMAYAERDPRSRMSRFADSLACLLASAETHLTPSVHYHLALAYARPGQSLDLQKAITHARSAVEDEPGEIRHWHLLGLLLTATGDWKAAQSVLEVGAGVCEVELADDGTATQKDAQPNGVNGVYAHDYASGQPSTAHVNGSNGDATDGRTNSSPDGSMTVLESNAVDLPPSCTLLRPIPDRPAPSRHDAFEHALQLRMTQLALAEFVEGPEGAGDRWVEVFQWFSERREVGADDLPSTEQQDTARPNEARTSQIHFPADAMSDQIPVPPTPIPITVTPASPALNEHPEVRERMSHERRSSSFEDQGRDMSRGKKVREVLKDRVHKGQAGITRISKKIGHNVGRHGSIHIKRSNSAPDLHAVLGHSPYQASSIHLRHQLSVHASQQDLSLLDAPPPPPPPPPPPSQSPASALRRQTDRATRDRRLLSNLWLMSAATFRRLGKIEQARAAIQEAEVKDDDNPAVWVQLGLYYMALNNYRRALEAFQKALFISPEDVSATIHMCRLYLTSSTSGNNVLGSDRDNVDLAVGLLSDLTRGAGWDVPEAWYFLAKEYGLQGRKDRERECLSFALTLSETRTLRDLGTAIGWCL</sequence>
<evidence type="ECO:0000256" key="3">
    <source>
        <dbReference type="ARBA" id="ARBA00022803"/>
    </source>
</evidence>
<reference evidence="7" key="1">
    <citation type="submission" date="2020-11" db="EMBL/GenBank/DDBJ databases">
        <authorList>
            <person name="Koelle M."/>
            <person name="Horta M.A.C."/>
            <person name="Nowrousian M."/>
            <person name="Ohm R.A."/>
            <person name="Benz P."/>
            <person name="Pilgard A."/>
        </authorList>
    </citation>
    <scope>NUCLEOTIDE SEQUENCE</scope>
    <source>
        <strain evidence="7">FPRL280</strain>
    </source>
</reference>
<feature type="region of interest" description="Disordered" evidence="6">
    <location>
        <begin position="686"/>
        <end position="716"/>
    </location>
</feature>
<feature type="compositionally biased region" description="Polar residues" evidence="6">
    <location>
        <begin position="690"/>
        <end position="716"/>
    </location>
</feature>
<comment type="function">
    <text evidence="1">Involved in endocytosis.</text>
</comment>
<dbReference type="InterPro" id="IPR051722">
    <property type="entry name" value="Endocytosis_PI4K-reg_protein"/>
</dbReference>
<evidence type="ECO:0000256" key="5">
    <source>
        <dbReference type="PROSITE-ProRule" id="PRU00339"/>
    </source>
</evidence>
<dbReference type="PANTHER" id="PTHR23083">
    <property type="entry name" value="TETRATRICOPEPTIDE REPEAT PROTEIN, TPR"/>
    <property type="match status" value="1"/>
</dbReference>
<accession>A0A8H7P3F7</accession>
<feature type="region of interest" description="Disordered" evidence="6">
    <location>
        <begin position="847"/>
        <end position="871"/>
    </location>
</feature>
<feature type="compositionally biased region" description="Pro residues" evidence="6">
    <location>
        <begin position="951"/>
        <end position="964"/>
    </location>
</feature>
<gene>
    <name evidence="7" type="ORF">IEO21_04756</name>
</gene>
<dbReference type="InterPro" id="IPR011990">
    <property type="entry name" value="TPR-like_helical_dom_sf"/>
</dbReference>
<dbReference type="PROSITE" id="PS50005">
    <property type="entry name" value="TPR"/>
    <property type="match status" value="1"/>
</dbReference>
<evidence type="ECO:0000313" key="8">
    <source>
        <dbReference type="Proteomes" id="UP000639403"/>
    </source>
</evidence>
<comment type="similarity">
    <text evidence="4">Belongs to the YPP1 family.</text>
</comment>
<comment type="caution">
    <text evidence="7">The sequence shown here is derived from an EMBL/GenBank/DDBJ whole genome shotgun (WGS) entry which is preliminary data.</text>
</comment>
<dbReference type="Gene3D" id="1.25.40.10">
    <property type="entry name" value="Tetratricopeptide repeat domain"/>
    <property type="match status" value="2"/>
</dbReference>
<evidence type="ECO:0000313" key="7">
    <source>
        <dbReference type="EMBL" id="KAF9815138.1"/>
    </source>
</evidence>
<name>A0A8H7P3F7_9APHY</name>
<dbReference type="Proteomes" id="UP000639403">
    <property type="component" value="Unassembled WGS sequence"/>
</dbReference>
<evidence type="ECO:0000256" key="1">
    <source>
        <dbReference type="ARBA" id="ARBA00002550"/>
    </source>
</evidence>
<keyword evidence="3 5" id="KW-0802">TPR repeat</keyword>
<evidence type="ECO:0000256" key="2">
    <source>
        <dbReference type="ARBA" id="ARBA00022737"/>
    </source>
</evidence>
<protein>
    <recommendedName>
        <fullName evidence="9">TPR-like protein</fullName>
    </recommendedName>
</protein>
<evidence type="ECO:0000256" key="6">
    <source>
        <dbReference type="SAM" id="MobiDB-lite"/>
    </source>
</evidence>
<dbReference type="InterPro" id="IPR019734">
    <property type="entry name" value="TPR_rpt"/>
</dbReference>
<dbReference type="SUPFAM" id="SSF48452">
    <property type="entry name" value="TPR-like"/>
    <property type="match status" value="2"/>
</dbReference>
<proteinExistence type="inferred from homology"/>
<dbReference type="InterPro" id="IPR013105">
    <property type="entry name" value="TPR_2"/>
</dbReference>
<reference evidence="7" key="2">
    <citation type="journal article" name="Front. Microbiol.">
        <title>Degradative Capacity of Two Strains of Rhodonia placenta: From Phenotype to Genotype.</title>
        <authorList>
            <person name="Kolle M."/>
            <person name="Horta M.A.C."/>
            <person name="Nowrousian M."/>
            <person name="Ohm R.A."/>
            <person name="Benz J.P."/>
            <person name="Pilgard A."/>
        </authorList>
    </citation>
    <scope>NUCLEOTIDE SEQUENCE</scope>
    <source>
        <strain evidence="7">FPRL280</strain>
    </source>
</reference>
<dbReference type="Pfam" id="PF07719">
    <property type="entry name" value="TPR_2"/>
    <property type="match status" value="1"/>
</dbReference>
<feature type="repeat" description="TPR" evidence="5">
    <location>
        <begin position="1019"/>
        <end position="1052"/>
    </location>
</feature>